<dbReference type="SUPFAM" id="SSF47203">
    <property type="entry name" value="Acyl-CoA dehydrogenase C-terminal domain-like"/>
    <property type="match status" value="1"/>
</dbReference>
<dbReference type="Gene3D" id="2.40.110.10">
    <property type="entry name" value="Butyryl-CoA Dehydrogenase, subunit A, domain 2"/>
    <property type="match status" value="1"/>
</dbReference>
<dbReference type="InterPro" id="IPR037069">
    <property type="entry name" value="AcylCoA_DH/ox_N_sf"/>
</dbReference>
<dbReference type="InterPro" id="IPR009100">
    <property type="entry name" value="AcylCoA_DH/oxidase_NM_dom_sf"/>
</dbReference>
<name>A0A844HJK8_9RHOB</name>
<comment type="caution">
    <text evidence="3">The sequence shown here is derived from an EMBL/GenBank/DDBJ whole genome shotgun (WGS) entry which is preliminary data.</text>
</comment>
<feature type="domain" description="Acyl-CoA dehydrogenase C-terminal" evidence="2">
    <location>
        <begin position="229"/>
        <end position="359"/>
    </location>
</feature>
<dbReference type="GO" id="GO:0050660">
    <property type="term" value="F:flavin adenine dinucleotide binding"/>
    <property type="evidence" value="ECO:0007669"/>
    <property type="project" value="InterPro"/>
</dbReference>
<dbReference type="PIRSF" id="PIRSF016578">
    <property type="entry name" value="HsaA"/>
    <property type="match status" value="1"/>
</dbReference>
<keyword evidence="4" id="KW-1185">Reference proteome</keyword>
<dbReference type="OrthoDB" id="7316074at2"/>
<keyword evidence="3" id="KW-0503">Monooxygenase</keyword>
<dbReference type="InterPro" id="IPR013107">
    <property type="entry name" value="Acyl-CoA_DH_C"/>
</dbReference>
<dbReference type="EMBL" id="WMIG01000007">
    <property type="protein sequence ID" value="MTH60353.1"/>
    <property type="molecule type" value="Genomic_DNA"/>
</dbReference>
<dbReference type="InterPro" id="IPR036250">
    <property type="entry name" value="AcylCo_DH-like_C"/>
</dbReference>
<dbReference type="GO" id="GO:0004497">
    <property type="term" value="F:monooxygenase activity"/>
    <property type="evidence" value="ECO:0007669"/>
    <property type="project" value="UniProtKB-KW"/>
</dbReference>
<evidence type="ECO:0000259" key="2">
    <source>
        <dbReference type="Pfam" id="PF08028"/>
    </source>
</evidence>
<proteinExistence type="predicted"/>
<gene>
    <name evidence="3" type="ORF">GL300_14145</name>
</gene>
<dbReference type="Proteomes" id="UP000449846">
    <property type="component" value="Unassembled WGS sequence"/>
</dbReference>
<sequence>MNEVLSLRPAAHAGLADLLAQIRARRGEFETLRHIPRDIVEGFRRAGIYRAFVPSRFGGDEISPAAFLRMIETISTADASAGWVASFGVSSTYLAALPVETYATIFRADPDTVFAGAMFPPQPARRVEGGFEVSGRWPYGSGSMAADLIGAGIKIEGEDAPLPRTAVMPRALVTIDETWDTIGLTATGSHDIVVDKVVVAPEWTFVRGAKSAMEDRIFRYPAMALAAQVLAVVGLGTAREALDWVRSDAANRASITGAPSPGARPHVQESLARAEARLAGARAQFFDIIETAWDQLAHAPSVDRETHIRLRMAATHAAEEAAEIARMAFVMGGTGAMVRGHPLGRIMVDAACVAQHAFMAAGTWTAAGAAMFGEKTPPGFP</sequence>
<evidence type="ECO:0000313" key="3">
    <source>
        <dbReference type="EMBL" id="MTH60353.1"/>
    </source>
</evidence>
<reference evidence="3 4" key="1">
    <citation type="submission" date="2019-11" db="EMBL/GenBank/DDBJ databases">
        <authorList>
            <person name="Dong K."/>
        </authorList>
    </citation>
    <scope>NUCLEOTIDE SEQUENCE [LARGE SCALE GENOMIC DNA]</scope>
    <source>
        <strain evidence="3 4">NBRC 112902</strain>
    </source>
</reference>
<dbReference type="AlphaFoldDB" id="A0A844HJK8"/>
<dbReference type="GO" id="GO:0003995">
    <property type="term" value="F:acyl-CoA dehydrogenase activity"/>
    <property type="evidence" value="ECO:0007669"/>
    <property type="project" value="TreeGrafter"/>
</dbReference>
<dbReference type="Gene3D" id="1.10.540.10">
    <property type="entry name" value="Acyl-CoA dehydrogenase/oxidase, N-terminal domain"/>
    <property type="match status" value="1"/>
</dbReference>
<accession>A0A844HJK8</accession>
<keyword evidence="1" id="KW-0560">Oxidoreductase</keyword>
<evidence type="ECO:0000256" key="1">
    <source>
        <dbReference type="ARBA" id="ARBA00023002"/>
    </source>
</evidence>
<dbReference type="PANTHER" id="PTHR43884:SF25">
    <property type="entry name" value="ACYL-COA DEHYDROGENASE YDBM-RELATED"/>
    <property type="match status" value="1"/>
</dbReference>
<dbReference type="SUPFAM" id="SSF56645">
    <property type="entry name" value="Acyl-CoA dehydrogenase NM domain-like"/>
    <property type="match status" value="1"/>
</dbReference>
<dbReference type="Pfam" id="PF08028">
    <property type="entry name" value="Acyl-CoA_dh_2"/>
    <property type="match status" value="1"/>
</dbReference>
<dbReference type="InterPro" id="IPR046373">
    <property type="entry name" value="Acyl-CoA_Oxase/DH_mid-dom_sf"/>
</dbReference>
<organism evidence="3 4">
    <name type="scientific">Paracoccus litorisediminis</name>
    <dbReference type="NCBI Taxonomy" id="2006130"/>
    <lineage>
        <taxon>Bacteria</taxon>
        <taxon>Pseudomonadati</taxon>
        <taxon>Pseudomonadota</taxon>
        <taxon>Alphaproteobacteria</taxon>
        <taxon>Rhodobacterales</taxon>
        <taxon>Paracoccaceae</taxon>
        <taxon>Paracoccus</taxon>
    </lineage>
</organism>
<protein>
    <submittedName>
        <fullName evidence="3">Flavin-dependent monooxygenase</fullName>
    </submittedName>
</protein>
<evidence type="ECO:0000313" key="4">
    <source>
        <dbReference type="Proteomes" id="UP000449846"/>
    </source>
</evidence>
<dbReference type="PANTHER" id="PTHR43884">
    <property type="entry name" value="ACYL-COA DEHYDROGENASE"/>
    <property type="match status" value="1"/>
</dbReference>
<dbReference type="RefSeq" id="WP_155040295.1">
    <property type="nucleotide sequence ID" value="NZ_WMIG01000007.1"/>
</dbReference>
<dbReference type="Gene3D" id="1.20.140.10">
    <property type="entry name" value="Butyryl-CoA Dehydrogenase, subunit A, domain 3"/>
    <property type="match status" value="1"/>
</dbReference>